<dbReference type="EMBL" id="VTOX01000001">
    <property type="protein sequence ID" value="NKE64329.1"/>
    <property type="molecule type" value="Genomic_DNA"/>
</dbReference>
<accession>A0A7X6I4R9</accession>
<name>A0A7X6I4R9_9BURK</name>
<feature type="domain" description="DUF4124" evidence="3">
    <location>
        <begin position="6"/>
        <end position="43"/>
    </location>
</feature>
<feature type="compositionally biased region" description="Pro residues" evidence="1">
    <location>
        <begin position="188"/>
        <end position="198"/>
    </location>
</feature>
<feature type="compositionally biased region" description="Low complexity" evidence="1">
    <location>
        <begin position="36"/>
        <end position="46"/>
    </location>
</feature>
<dbReference type="PROSITE" id="PS51354">
    <property type="entry name" value="GLUTAREDOXIN_2"/>
    <property type="match status" value="1"/>
</dbReference>
<feature type="domain" description="Glutaredoxin" evidence="2">
    <location>
        <begin position="74"/>
        <end position="130"/>
    </location>
</feature>
<keyword evidence="5" id="KW-1185">Reference proteome</keyword>
<evidence type="ECO:0000313" key="5">
    <source>
        <dbReference type="Proteomes" id="UP000521868"/>
    </source>
</evidence>
<evidence type="ECO:0000313" key="4">
    <source>
        <dbReference type="EMBL" id="NKE64329.1"/>
    </source>
</evidence>
<proteinExistence type="predicted"/>
<reference evidence="4 5" key="1">
    <citation type="journal article" date="2020" name="Nature">
        <title>Bacterial chemolithoautotrophy via manganese oxidation.</title>
        <authorList>
            <person name="Yu H."/>
            <person name="Leadbetter J.R."/>
        </authorList>
    </citation>
    <scope>NUCLEOTIDE SEQUENCE [LARGE SCALE GENOMIC DNA]</scope>
    <source>
        <strain evidence="4 5">RBP-1</strain>
    </source>
</reference>
<dbReference type="Proteomes" id="UP000521868">
    <property type="component" value="Unassembled WGS sequence"/>
</dbReference>
<evidence type="ECO:0000259" key="3">
    <source>
        <dbReference type="Pfam" id="PF13511"/>
    </source>
</evidence>
<dbReference type="SUPFAM" id="SSF52833">
    <property type="entry name" value="Thioredoxin-like"/>
    <property type="match status" value="1"/>
</dbReference>
<feature type="compositionally biased region" description="Low complexity" evidence="1">
    <location>
        <begin position="169"/>
        <end position="187"/>
    </location>
</feature>
<dbReference type="InterPro" id="IPR002109">
    <property type="entry name" value="Glutaredoxin"/>
</dbReference>
<evidence type="ECO:0000256" key="1">
    <source>
        <dbReference type="SAM" id="MobiDB-lite"/>
    </source>
</evidence>
<dbReference type="InterPro" id="IPR036249">
    <property type="entry name" value="Thioredoxin-like_sf"/>
</dbReference>
<feature type="region of interest" description="Disordered" evidence="1">
    <location>
        <begin position="169"/>
        <end position="206"/>
    </location>
</feature>
<protein>
    <submittedName>
        <fullName evidence="4">Glutaredoxin family protein</fullName>
    </submittedName>
</protein>
<dbReference type="AlphaFoldDB" id="A0A7X6I4R9"/>
<gene>
    <name evidence="4" type="ORF">RAMLITH_00725</name>
</gene>
<evidence type="ECO:0000259" key="2">
    <source>
        <dbReference type="Pfam" id="PF00462"/>
    </source>
</evidence>
<feature type="region of interest" description="Disordered" evidence="1">
    <location>
        <begin position="30"/>
        <end position="56"/>
    </location>
</feature>
<dbReference type="Gene3D" id="3.40.30.10">
    <property type="entry name" value="Glutaredoxin"/>
    <property type="match status" value="1"/>
</dbReference>
<dbReference type="InterPro" id="IPR025392">
    <property type="entry name" value="DUF4124"/>
</dbReference>
<comment type="caution">
    <text evidence="4">The sequence shown here is derived from an EMBL/GenBank/DDBJ whole genome shotgun (WGS) entry which is preliminary data.</text>
</comment>
<sequence length="206" mass="21409">MVFMAAAAWSPDASSQQIYRIVTPDGRVTFSDRPPADAAAKAGSAPVTPPGGTAGSDMASLPFELRQAAAAYPVTLYTGPECPPCQSARAMLTTRGIPFTEKTVTSNEDIEALRRLAGSPTLPVATIGGQQLRGYSEQEWAQYLDAAGYPQTSQLPSGFRRTPAAPMVAVTPAKPASAPQPATASAQPAPPPPLPPTTPYNGGIRF</sequence>
<dbReference type="CDD" id="cd02976">
    <property type="entry name" value="NrdH"/>
    <property type="match status" value="1"/>
</dbReference>
<dbReference type="Pfam" id="PF13511">
    <property type="entry name" value="DUF4124"/>
    <property type="match status" value="1"/>
</dbReference>
<organism evidence="4 5">
    <name type="scientific">Ramlibacter lithotrophicus</name>
    <dbReference type="NCBI Taxonomy" id="2606681"/>
    <lineage>
        <taxon>Bacteria</taxon>
        <taxon>Pseudomonadati</taxon>
        <taxon>Pseudomonadota</taxon>
        <taxon>Betaproteobacteria</taxon>
        <taxon>Burkholderiales</taxon>
        <taxon>Comamonadaceae</taxon>
        <taxon>Ramlibacter</taxon>
    </lineage>
</organism>
<dbReference type="Pfam" id="PF00462">
    <property type="entry name" value="Glutaredoxin"/>
    <property type="match status" value="1"/>
</dbReference>